<dbReference type="Pfam" id="PF07110">
    <property type="entry name" value="EthD"/>
    <property type="match status" value="1"/>
</dbReference>
<evidence type="ECO:0000313" key="1">
    <source>
        <dbReference type="EMBL" id="TYQ00784.1"/>
    </source>
</evidence>
<comment type="caution">
    <text evidence="1">The sequence shown here is derived from an EMBL/GenBank/DDBJ whole genome shotgun (WGS) entry which is preliminary data.</text>
</comment>
<dbReference type="InterPro" id="IPR011008">
    <property type="entry name" value="Dimeric_a/b-barrel"/>
</dbReference>
<dbReference type="InterPro" id="IPR009799">
    <property type="entry name" value="EthD_dom"/>
</dbReference>
<name>A0A652YIJ6_NOCGL</name>
<gene>
    <name evidence="1" type="ORF">FNL38_11279</name>
</gene>
<protein>
    <submittedName>
        <fullName evidence="1">Uncharacterized protein (TIGR02118 family)</fullName>
    </submittedName>
</protein>
<sequence>MFKAIALLTRKPGLTKEEFIDYYENNHAPLIAATFPSIIEYRRNYPDLAQALRADGVPDPAFDVITELWFHDKAGYEDMLATHARPEVGDRIRADESNFLDQSKIIQFVTDERELPQS</sequence>
<dbReference type="NCBIfam" id="TIGR02118">
    <property type="entry name" value="EthD family reductase"/>
    <property type="match status" value="1"/>
</dbReference>
<accession>A0A652YIJ6</accession>
<dbReference type="EMBL" id="VNIQ01000012">
    <property type="protein sequence ID" value="TYQ00784.1"/>
    <property type="molecule type" value="Genomic_DNA"/>
</dbReference>
<reference evidence="1" key="1">
    <citation type="submission" date="2019-07" db="EMBL/GenBank/DDBJ databases">
        <title>Genomic Encyclopedia of Type Strains, Phase IV (KMG-IV): sequencing the most valuable type-strain genomes for metagenomic binning, comparative biology and taxonomic classification.</title>
        <authorList>
            <person name="Goeker M."/>
        </authorList>
    </citation>
    <scope>NUCLEOTIDE SEQUENCE</scope>
    <source>
        <strain evidence="1">DSM 44596</strain>
    </source>
</reference>
<organism evidence="1">
    <name type="scientific">Nocardia globerula</name>
    <dbReference type="NCBI Taxonomy" id="1818"/>
    <lineage>
        <taxon>Bacteria</taxon>
        <taxon>Bacillati</taxon>
        <taxon>Actinomycetota</taxon>
        <taxon>Actinomycetes</taxon>
        <taxon>Mycobacteriales</taxon>
        <taxon>Nocardiaceae</taxon>
        <taxon>Nocardia</taxon>
    </lineage>
</organism>
<dbReference type="Gene3D" id="3.30.70.100">
    <property type="match status" value="1"/>
</dbReference>
<dbReference type="AlphaFoldDB" id="A0A652YIJ6"/>
<dbReference type="GO" id="GO:0016491">
    <property type="term" value="F:oxidoreductase activity"/>
    <property type="evidence" value="ECO:0007669"/>
    <property type="project" value="InterPro"/>
</dbReference>
<dbReference type="SUPFAM" id="SSF54909">
    <property type="entry name" value="Dimeric alpha+beta barrel"/>
    <property type="match status" value="1"/>
</dbReference>
<proteinExistence type="predicted"/>